<reference evidence="3 4" key="1">
    <citation type="submission" date="2020-02" db="EMBL/GenBank/DDBJ databases">
        <authorList>
            <person name="Zheng R.K."/>
            <person name="Sun C.M."/>
        </authorList>
    </citation>
    <scope>NUCLEOTIDE SEQUENCE [LARGE SCALE GENOMIC DNA]</scope>
    <source>
        <strain evidence="4">rifampicinis</strain>
    </source>
</reference>
<keyword evidence="1" id="KW-0863">Zinc-finger</keyword>
<organism evidence="3 4">
    <name type="scientific">Phototrophicus methaneseepsis</name>
    <dbReference type="NCBI Taxonomy" id="2710758"/>
    <lineage>
        <taxon>Bacteria</taxon>
        <taxon>Bacillati</taxon>
        <taxon>Chloroflexota</taxon>
        <taxon>Candidatus Thermofontia</taxon>
        <taxon>Phototrophicales</taxon>
        <taxon>Phototrophicaceae</taxon>
        <taxon>Phototrophicus</taxon>
    </lineage>
</organism>
<sequence>MINKIQKAKEYAESPERVTFHTLTMAFKGDNSDYIVSLGPDGWSCSCPGFQKYGICPHIMAVEKMFKPMLKRDPLPYSPGQNIVSDVKKSKRYSEEPERITITAFSATFHGDNKDHQITYDDGVWTSTSSFFKAHGVGAYTMAMERMLQGMVKPIMLPAATATETE</sequence>
<dbReference type="AlphaFoldDB" id="A0A7S8ECF6"/>
<dbReference type="Pfam" id="PF04434">
    <property type="entry name" value="SWIM"/>
    <property type="match status" value="1"/>
</dbReference>
<dbReference type="Proteomes" id="UP000594468">
    <property type="component" value="Chromosome"/>
</dbReference>
<evidence type="ECO:0000256" key="1">
    <source>
        <dbReference type="PROSITE-ProRule" id="PRU00325"/>
    </source>
</evidence>
<evidence type="ECO:0000259" key="2">
    <source>
        <dbReference type="PROSITE" id="PS50966"/>
    </source>
</evidence>
<keyword evidence="4" id="KW-1185">Reference proteome</keyword>
<protein>
    <submittedName>
        <fullName evidence="3">SWIM zinc finger family protein</fullName>
    </submittedName>
</protein>
<dbReference type="PROSITE" id="PS50966">
    <property type="entry name" value="ZF_SWIM"/>
    <property type="match status" value="1"/>
</dbReference>
<gene>
    <name evidence="3" type="ORF">G4Y79_08350</name>
</gene>
<accession>A0A7S8ECF6</accession>
<dbReference type="KEGG" id="pmet:G4Y79_08350"/>
<evidence type="ECO:0000313" key="3">
    <source>
        <dbReference type="EMBL" id="QPC84371.1"/>
    </source>
</evidence>
<feature type="domain" description="SWIM-type" evidence="2">
    <location>
        <begin position="34"/>
        <end position="67"/>
    </location>
</feature>
<keyword evidence="1" id="KW-0479">Metal-binding</keyword>
<dbReference type="GO" id="GO:0008270">
    <property type="term" value="F:zinc ion binding"/>
    <property type="evidence" value="ECO:0007669"/>
    <property type="project" value="UniProtKB-KW"/>
</dbReference>
<dbReference type="InterPro" id="IPR007527">
    <property type="entry name" value="Znf_SWIM"/>
</dbReference>
<name>A0A7S8ECF6_9CHLR</name>
<evidence type="ECO:0000313" key="4">
    <source>
        <dbReference type="Proteomes" id="UP000594468"/>
    </source>
</evidence>
<dbReference type="EMBL" id="CP062983">
    <property type="protein sequence ID" value="QPC84371.1"/>
    <property type="molecule type" value="Genomic_DNA"/>
</dbReference>
<proteinExistence type="predicted"/>
<dbReference type="RefSeq" id="WP_195172434.1">
    <property type="nucleotide sequence ID" value="NZ_CP062983.1"/>
</dbReference>
<keyword evidence="1" id="KW-0862">Zinc</keyword>